<evidence type="ECO:0000256" key="17">
    <source>
        <dbReference type="ARBA" id="ARBA00023242"/>
    </source>
</evidence>
<organism evidence="23 24">
    <name type="scientific">Lynx pardinus</name>
    <name type="common">Iberian lynx</name>
    <name type="synonym">Felis pardina</name>
    <dbReference type="NCBI Taxonomy" id="191816"/>
    <lineage>
        <taxon>Eukaryota</taxon>
        <taxon>Metazoa</taxon>
        <taxon>Chordata</taxon>
        <taxon>Craniata</taxon>
        <taxon>Vertebrata</taxon>
        <taxon>Euteleostomi</taxon>
        <taxon>Mammalia</taxon>
        <taxon>Eutheria</taxon>
        <taxon>Laurasiatheria</taxon>
        <taxon>Carnivora</taxon>
        <taxon>Feliformia</taxon>
        <taxon>Felidae</taxon>
        <taxon>Felinae</taxon>
        <taxon>Lynx</taxon>
    </lineage>
</organism>
<evidence type="ECO:0000256" key="1">
    <source>
        <dbReference type="ARBA" id="ARBA00004123"/>
    </source>
</evidence>
<dbReference type="Gene3D" id="3.40.50.720">
    <property type="entry name" value="NAD(P)-binding Rossmann-like Domain"/>
    <property type="match status" value="1"/>
</dbReference>
<dbReference type="Proteomes" id="UP000386466">
    <property type="component" value="Unassembled WGS sequence"/>
</dbReference>
<dbReference type="EMBL" id="CAAGRJ010013538">
    <property type="protein sequence ID" value="VFV30123.1"/>
    <property type="molecule type" value="Genomic_DNA"/>
</dbReference>
<keyword evidence="16" id="KW-0206">Cytoskeleton</keyword>
<dbReference type="GO" id="GO:0004365">
    <property type="term" value="F:glyceraldehyde-3-phosphate dehydrogenase (NAD+) (phosphorylating) activity"/>
    <property type="evidence" value="ECO:0007669"/>
    <property type="project" value="UniProtKB-EC"/>
</dbReference>
<keyword evidence="13" id="KW-0560">Oxidoreductase</keyword>
<comment type="subcellular location">
    <subcellularLocation>
        <location evidence="2">Cytoplasm</location>
        <location evidence="2">Cytoskeleton</location>
    </subcellularLocation>
    <subcellularLocation>
        <location evidence="3">Cytoplasm</location>
        <location evidence="3">Cytosol</location>
    </subcellularLocation>
    <subcellularLocation>
        <location evidence="1">Nucleus</location>
    </subcellularLocation>
</comment>
<dbReference type="SUPFAM" id="SSF55347">
    <property type="entry name" value="Glyceraldehyde-3-phosphate dehydrogenase-like, C-terminal domain"/>
    <property type="match status" value="1"/>
</dbReference>
<dbReference type="InterPro" id="IPR020830">
    <property type="entry name" value="GlycerAld_3-P_DH_AS"/>
</dbReference>
<keyword evidence="14" id="KW-0520">NAD</keyword>
<keyword evidence="11" id="KW-0702">S-nitrosylation</keyword>
<evidence type="ECO:0000256" key="7">
    <source>
        <dbReference type="ARBA" id="ARBA00021022"/>
    </source>
</evidence>
<keyword evidence="10" id="KW-0053">Apoptosis</keyword>
<evidence type="ECO:0000313" key="23">
    <source>
        <dbReference type="EMBL" id="VFV30123.1"/>
    </source>
</evidence>
<protein>
    <recommendedName>
        <fullName evidence="7">Glyceraldehyde-3-phosphate dehydrogenase</fullName>
        <ecNumber evidence="6">1.2.1.12</ecNumber>
    </recommendedName>
    <alternativeName>
        <fullName evidence="18">Peptidyl-cysteine S-nitrosylase GAPDH</fullName>
    </alternativeName>
</protein>
<sequence>MFVMGMNHEKYDNTLKIFSNASCTTNGLALLTKVIHNFGIMEGHMTTVHTVTSTQKAVDSPSGKLWFDSRGAAQNIIPASTDTTKAVGKVISDLNGKLTGMIIHAPTSGSDLLPGESC</sequence>
<keyword evidence="17" id="KW-0539">Nucleus</keyword>
<evidence type="ECO:0000256" key="10">
    <source>
        <dbReference type="ARBA" id="ARBA00022703"/>
    </source>
</evidence>
<dbReference type="PANTHER" id="PTHR10836">
    <property type="entry name" value="GLYCERALDEHYDE 3-PHOSPHATE DEHYDROGENASE"/>
    <property type="match status" value="1"/>
</dbReference>
<evidence type="ECO:0000256" key="9">
    <source>
        <dbReference type="ARBA" id="ARBA00022679"/>
    </source>
</evidence>
<evidence type="ECO:0000256" key="8">
    <source>
        <dbReference type="ARBA" id="ARBA00022490"/>
    </source>
</evidence>
<comment type="similarity">
    <text evidence="5">Belongs to the glyceraldehyde-3-phosphate dehydrogenase family.</text>
</comment>
<evidence type="ECO:0000256" key="5">
    <source>
        <dbReference type="ARBA" id="ARBA00007406"/>
    </source>
</evidence>
<keyword evidence="12" id="KW-0810">Translation regulation</keyword>
<keyword evidence="9" id="KW-0808">Transferase</keyword>
<dbReference type="EC" id="1.2.1.12" evidence="6"/>
<comment type="pathway">
    <text evidence="4">Carbohydrate degradation; glycolysis; pyruvate from D-glyceraldehyde 3-phosphate: step 1/5.</text>
</comment>
<feature type="domain" description="Glyceraldehyde 3-phosphate dehydrogenase catalytic" evidence="22">
    <location>
        <begin position="28"/>
        <end position="108"/>
    </location>
</feature>
<dbReference type="GO" id="GO:0005634">
    <property type="term" value="C:nucleus"/>
    <property type="evidence" value="ECO:0007669"/>
    <property type="project" value="UniProtKB-SubCell"/>
</dbReference>
<comment type="subunit">
    <text evidence="19">Homotetramer. Interacts with TPPP; the interaction is direct. Interacts (when S-nitrosylated) with SIAH1; leading to nuclear translocation. Interacts with RILPL1/GOSPEL, leading to prevent the interaction between GAPDH and SIAH1 and prevent nuclear translocation. Interacts with CHP1; the interaction increases the binding of CHP1 with microtubules. Associates with microtubules. Interacts with EIF1AD, USP25, PRKCI and WARS1. Interacts with phosphorylated RPL13A; inhibited by oxidatively-modified low-densitity lipoprotein (LDL(ox)). Component of the GAIT complex. Interacts with FKBP6; leading to inhibit GAPDH catalytic activity. Interacts with TRAF2, promoting TRAF2 ubiquitination. Interacts with TRAF3, promoting TRAF3 ubiquitination.</text>
</comment>
<evidence type="ECO:0000313" key="24">
    <source>
        <dbReference type="Proteomes" id="UP000386466"/>
    </source>
</evidence>
<comment type="catalytic activity">
    <reaction evidence="20">
        <text>D-glyceraldehyde 3-phosphate + phosphate + NAD(+) = (2R)-3-phospho-glyceroyl phosphate + NADH + H(+)</text>
        <dbReference type="Rhea" id="RHEA:10300"/>
        <dbReference type="ChEBI" id="CHEBI:15378"/>
        <dbReference type="ChEBI" id="CHEBI:43474"/>
        <dbReference type="ChEBI" id="CHEBI:57540"/>
        <dbReference type="ChEBI" id="CHEBI:57604"/>
        <dbReference type="ChEBI" id="CHEBI:57945"/>
        <dbReference type="ChEBI" id="CHEBI:59776"/>
        <dbReference type="EC" id="1.2.1.12"/>
    </reaction>
</comment>
<keyword evidence="15" id="KW-0324">Glycolysis</keyword>
<evidence type="ECO:0000256" key="4">
    <source>
        <dbReference type="ARBA" id="ARBA00004869"/>
    </source>
</evidence>
<comment type="catalytic activity">
    <reaction evidence="21">
        <text>S-nitroso-L-cysteinyl-[GAPDH] + L-cysteinyl-[protein] = L-cysteinyl-[GAPDH] + S-nitroso-L-cysteinyl-[protein]</text>
        <dbReference type="Rhea" id="RHEA:66684"/>
        <dbReference type="Rhea" id="RHEA-COMP:10131"/>
        <dbReference type="Rhea" id="RHEA-COMP:17089"/>
        <dbReference type="Rhea" id="RHEA-COMP:17090"/>
        <dbReference type="Rhea" id="RHEA-COMP:17091"/>
        <dbReference type="ChEBI" id="CHEBI:29950"/>
        <dbReference type="ChEBI" id="CHEBI:149494"/>
    </reaction>
    <physiologicalReaction direction="left-to-right" evidence="21">
        <dbReference type="Rhea" id="RHEA:66685"/>
    </physiologicalReaction>
</comment>
<evidence type="ECO:0000256" key="18">
    <source>
        <dbReference type="ARBA" id="ARBA00031890"/>
    </source>
</evidence>
<evidence type="ECO:0000256" key="13">
    <source>
        <dbReference type="ARBA" id="ARBA00023002"/>
    </source>
</evidence>
<dbReference type="PROSITE" id="PS00071">
    <property type="entry name" value="GAPDH"/>
    <property type="match status" value="1"/>
</dbReference>
<name>A0A485NCJ8_LYNPA</name>
<dbReference type="GO" id="GO:0006096">
    <property type="term" value="P:glycolytic process"/>
    <property type="evidence" value="ECO:0007669"/>
    <property type="project" value="UniProtKB-KW"/>
</dbReference>
<dbReference type="GO" id="GO:0016740">
    <property type="term" value="F:transferase activity"/>
    <property type="evidence" value="ECO:0007669"/>
    <property type="project" value="UniProtKB-KW"/>
</dbReference>
<evidence type="ECO:0000256" key="20">
    <source>
        <dbReference type="ARBA" id="ARBA00047698"/>
    </source>
</evidence>
<dbReference type="InterPro" id="IPR020829">
    <property type="entry name" value="GlycerAld_3-P_DH_cat"/>
</dbReference>
<reference evidence="23 24" key="1">
    <citation type="submission" date="2019-01" db="EMBL/GenBank/DDBJ databases">
        <authorList>
            <person name="Alioto T."/>
            <person name="Alioto T."/>
        </authorList>
    </citation>
    <scope>NUCLEOTIDE SEQUENCE [LARGE SCALE GENOMIC DNA]</scope>
</reference>
<dbReference type="GO" id="GO:0005856">
    <property type="term" value="C:cytoskeleton"/>
    <property type="evidence" value="ECO:0007669"/>
    <property type="project" value="UniProtKB-SubCell"/>
</dbReference>
<dbReference type="Gene3D" id="3.30.360.10">
    <property type="entry name" value="Dihydrodipicolinate Reductase, domain 2"/>
    <property type="match status" value="1"/>
</dbReference>
<proteinExistence type="inferred from homology"/>
<dbReference type="GO" id="GO:0006417">
    <property type="term" value="P:regulation of translation"/>
    <property type="evidence" value="ECO:0007669"/>
    <property type="project" value="UniProtKB-KW"/>
</dbReference>
<dbReference type="SUPFAM" id="SSF51735">
    <property type="entry name" value="NAD(P)-binding Rossmann-fold domains"/>
    <property type="match status" value="1"/>
</dbReference>
<evidence type="ECO:0000259" key="22">
    <source>
        <dbReference type="Pfam" id="PF02800"/>
    </source>
</evidence>
<evidence type="ECO:0000256" key="14">
    <source>
        <dbReference type="ARBA" id="ARBA00023027"/>
    </source>
</evidence>
<evidence type="ECO:0000256" key="19">
    <source>
        <dbReference type="ARBA" id="ARBA00046997"/>
    </source>
</evidence>
<dbReference type="GO" id="GO:0005829">
    <property type="term" value="C:cytosol"/>
    <property type="evidence" value="ECO:0007669"/>
    <property type="project" value="UniProtKB-SubCell"/>
</dbReference>
<dbReference type="PANTHER" id="PTHR10836:SF111">
    <property type="entry name" value="GLYCERALDEHYDE-3-PHOSPHATE DEHYDROGENASE"/>
    <property type="match status" value="1"/>
</dbReference>
<gene>
    <name evidence="23" type="ORF">LYPA_23C014106</name>
</gene>
<evidence type="ECO:0000256" key="21">
    <source>
        <dbReference type="ARBA" id="ARBA00048005"/>
    </source>
</evidence>
<evidence type="ECO:0000256" key="2">
    <source>
        <dbReference type="ARBA" id="ARBA00004245"/>
    </source>
</evidence>
<evidence type="ECO:0000256" key="12">
    <source>
        <dbReference type="ARBA" id="ARBA00022845"/>
    </source>
</evidence>
<evidence type="ECO:0000256" key="6">
    <source>
        <dbReference type="ARBA" id="ARBA00013119"/>
    </source>
</evidence>
<keyword evidence="8" id="KW-0963">Cytoplasm</keyword>
<evidence type="ECO:0000256" key="15">
    <source>
        <dbReference type="ARBA" id="ARBA00023152"/>
    </source>
</evidence>
<evidence type="ECO:0000256" key="3">
    <source>
        <dbReference type="ARBA" id="ARBA00004514"/>
    </source>
</evidence>
<dbReference type="InterPro" id="IPR036291">
    <property type="entry name" value="NAD(P)-bd_dom_sf"/>
</dbReference>
<dbReference type="InterPro" id="IPR020831">
    <property type="entry name" value="GlycerAld/Erythrose_P_DH"/>
</dbReference>
<evidence type="ECO:0000256" key="11">
    <source>
        <dbReference type="ARBA" id="ARBA00022799"/>
    </source>
</evidence>
<dbReference type="AlphaFoldDB" id="A0A485NCJ8"/>
<dbReference type="Pfam" id="PF02800">
    <property type="entry name" value="Gp_dh_C"/>
    <property type="match status" value="1"/>
</dbReference>
<evidence type="ECO:0000256" key="16">
    <source>
        <dbReference type="ARBA" id="ARBA00023212"/>
    </source>
</evidence>
<keyword evidence="24" id="KW-1185">Reference proteome</keyword>
<accession>A0A485NCJ8</accession>
<dbReference type="GO" id="GO:0006915">
    <property type="term" value="P:apoptotic process"/>
    <property type="evidence" value="ECO:0007669"/>
    <property type="project" value="UniProtKB-KW"/>
</dbReference>